<evidence type="ECO:0000313" key="2">
    <source>
        <dbReference type="Proteomes" id="UP000257457"/>
    </source>
</evidence>
<dbReference type="GO" id="GO:0008081">
    <property type="term" value="F:phosphoric diester hydrolase activity"/>
    <property type="evidence" value="ECO:0007669"/>
    <property type="project" value="InterPro"/>
</dbReference>
<name>A0A345BP37_9CAUD</name>
<keyword evidence="2" id="KW-1185">Reference proteome</keyword>
<organism evidence="1 2">
    <name type="scientific">crAssphage sp. isolate ctcc615</name>
    <dbReference type="NCBI Taxonomy" id="2989853"/>
    <lineage>
        <taxon>Viruses</taxon>
        <taxon>Duplodnaviria</taxon>
        <taxon>Heunggongvirae</taxon>
        <taxon>Uroviricota</taxon>
        <taxon>Caudoviricetes</taxon>
        <taxon>Crassvirales</taxon>
        <taxon>Intestiviridae</taxon>
        <taxon>Obtuvirinae</taxon>
        <taxon>Wotdevirus</taxon>
        <taxon>Wotdevirus murinus</taxon>
    </lineage>
</organism>
<dbReference type="Proteomes" id="UP000257457">
    <property type="component" value="Segment"/>
</dbReference>
<dbReference type="RefSeq" id="YP_010097089.1">
    <property type="nucleotide sequence ID" value="NC_055756.1"/>
</dbReference>
<proteinExistence type="predicted"/>
<dbReference type="InterPro" id="IPR017946">
    <property type="entry name" value="PLC-like_Pdiesterase_TIM-brl"/>
</dbReference>
<evidence type="ECO:0000313" key="1">
    <source>
        <dbReference type="EMBL" id="AXF52208.1"/>
    </source>
</evidence>
<dbReference type="GO" id="GO:0006629">
    <property type="term" value="P:lipid metabolic process"/>
    <property type="evidence" value="ECO:0007669"/>
    <property type="project" value="InterPro"/>
</dbReference>
<dbReference type="PANTHER" id="PTHR13593:SF113">
    <property type="entry name" value="SI:DKEY-266F7.9"/>
    <property type="match status" value="1"/>
</dbReference>
<dbReference type="GeneID" id="65114751"/>
<sequence length="184" mass="21756">MILGSHNSMSYLPPLKWWMRPFHFIVKCQDKDIHEQYKCGVRIFDIRIAYEYTVPCFAHGIIKFKRIGAGVWRTLSTINEFTDCTVRIVLESNRKEDIKLFKIDVENYIKTFKNIKFVEGTRKSTWEKLIDIPAYTGLQLVSSMTGTIFDDWFPRLYAKFNNKKNIAKYKDTDKEVLIDFVGVY</sequence>
<dbReference type="EMBL" id="MH552500">
    <property type="protein sequence ID" value="AXF52208.1"/>
    <property type="molecule type" value="Genomic_DNA"/>
</dbReference>
<dbReference type="InterPro" id="IPR051057">
    <property type="entry name" value="PI-PLC_domain"/>
</dbReference>
<reference evidence="1 2" key="1">
    <citation type="submission" date="2018-06" db="EMBL/GenBank/DDBJ databases">
        <title>Uncovering a Universe of Circular DNA Viruses in Animal Metagenomes.</title>
        <authorList>
            <person name="Tisza M."/>
            <person name="Buck C."/>
            <person name="Pastrana D."/>
            <person name="Welch N."/>
            <person name="Peretti A."/>
        </authorList>
    </citation>
    <scope>NUCLEOTIDE SEQUENCE [LARGE SCALE GENOMIC DNA]</scope>
    <source>
        <strain evidence="1">Ctcc615</strain>
    </source>
</reference>
<protein>
    <submittedName>
        <fullName evidence="1">Uncharacterized protein</fullName>
    </submittedName>
</protein>
<accession>A0A345BP37</accession>
<dbReference type="SUPFAM" id="SSF51695">
    <property type="entry name" value="PLC-like phosphodiesterases"/>
    <property type="match status" value="1"/>
</dbReference>
<dbReference type="PANTHER" id="PTHR13593">
    <property type="match status" value="1"/>
</dbReference>
<dbReference type="Gene3D" id="3.20.20.190">
    <property type="entry name" value="Phosphatidylinositol (PI) phosphodiesterase"/>
    <property type="match status" value="1"/>
</dbReference>